<comment type="caution">
    <text evidence="9">The sequence shown here is derived from an EMBL/GenBank/DDBJ whole genome shotgun (WGS) entry which is preliminary data.</text>
</comment>
<evidence type="ECO:0000256" key="1">
    <source>
        <dbReference type="ARBA" id="ARBA00022701"/>
    </source>
</evidence>
<keyword evidence="2 5" id="KW-0547">Nucleotide-binding</keyword>
<dbReference type="PROSITE" id="PS00411">
    <property type="entry name" value="KINESIN_MOTOR_1"/>
    <property type="match status" value="1"/>
</dbReference>
<organism evidence="9 10">
    <name type="scientific">Rhizopus oryzae</name>
    <name type="common">Mucormycosis agent</name>
    <name type="synonym">Rhizopus arrhizus var. delemar</name>
    <dbReference type="NCBI Taxonomy" id="64495"/>
    <lineage>
        <taxon>Eukaryota</taxon>
        <taxon>Fungi</taxon>
        <taxon>Fungi incertae sedis</taxon>
        <taxon>Mucoromycota</taxon>
        <taxon>Mucoromycotina</taxon>
        <taxon>Mucoromycetes</taxon>
        <taxon>Mucorales</taxon>
        <taxon>Mucorineae</taxon>
        <taxon>Rhizopodaceae</taxon>
        <taxon>Rhizopus</taxon>
    </lineage>
</organism>
<dbReference type="PANTHER" id="PTHR24115:SF1008">
    <property type="entry name" value="KINESIN-LIKE PROTEIN SUBITO"/>
    <property type="match status" value="1"/>
</dbReference>
<dbReference type="GO" id="GO:0016887">
    <property type="term" value="F:ATP hydrolysis activity"/>
    <property type="evidence" value="ECO:0007669"/>
    <property type="project" value="TreeGrafter"/>
</dbReference>
<dbReference type="PANTHER" id="PTHR24115">
    <property type="entry name" value="KINESIN-RELATED"/>
    <property type="match status" value="1"/>
</dbReference>
<protein>
    <recommendedName>
        <fullName evidence="6">Kinesin-like protein</fullName>
    </recommendedName>
</protein>
<dbReference type="PROSITE" id="PS50067">
    <property type="entry name" value="KINESIN_MOTOR_2"/>
    <property type="match status" value="1"/>
</dbReference>
<dbReference type="SUPFAM" id="SSF52540">
    <property type="entry name" value="P-loop containing nucleoside triphosphate hydrolases"/>
    <property type="match status" value="1"/>
</dbReference>
<feature type="region of interest" description="Disordered" evidence="7">
    <location>
        <begin position="743"/>
        <end position="773"/>
    </location>
</feature>
<evidence type="ECO:0000256" key="6">
    <source>
        <dbReference type="RuleBase" id="RU000394"/>
    </source>
</evidence>
<feature type="compositionally biased region" description="Acidic residues" evidence="7">
    <location>
        <begin position="744"/>
        <end position="757"/>
    </location>
</feature>
<gene>
    <name evidence="9" type="ORF">G6F51_006665</name>
</gene>
<feature type="binding site" evidence="5">
    <location>
        <begin position="59"/>
        <end position="66"/>
    </location>
    <ligand>
        <name>ATP</name>
        <dbReference type="ChEBI" id="CHEBI:30616"/>
    </ligand>
</feature>
<keyword evidence="4 5" id="KW-0505">Motor protein</keyword>
<keyword evidence="3 5" id="KW-0067">ATP-binding</keyword>
<dbReference type="SMART" id="SM00129">
    <property type="entry name" value="KISc"/>
    <property type="match status" value="1"/>
</dbReference>
<evidence type="ECO:0000313" key="9">
    <source>
        <dbReference type="EMBL" id="KAG1543451.1"/>
    </source>
</evidence>
<dbReference type="Proteomes" id="UP000717996">
    <property type="component" value="Unassembled WGS sequence"/>
</dbReference>
<dbReference type="GO" id="GO:0005871">
    <property type="term" value="C:kinesin complex"/>
    <property type="evidence" value="ECO:0007669"/>
    <property type="project" value="TreeGrafter"/>
</dbReference>
<dbReference type="AlphaFoldDB" id="A0A9P6YAI3"/>
<dbReference type="GO" id="GO:0003777">
    <property type="term" value="F:microtubule motor activity"/>
    <property type="evidence" value="ECO:0007669"/>
    <property type="project" value="InterPro"/>
</dbReference>
<dbReference type="Gene3D" id="3.40.850.10">
    <property type="entry name" value="Kinesin motor domain"/>
    <property type="match status" value="1"/>
</dbReference>
<dbReference type="GO" id="GO:0005634">
    <property type="term" value="C:nucleus"/>
    <property type="evidence" value="ECO:0007669"/>
    <property type="project" value="TreeGrafter"/>
</dbReference>
<dbReference type="GO" id="GO:0005874">
    <property type="term" value="C:microtubule"/>
    <property type="evidence" value="ECO:0007669"/>
    <property type="project" value="UniProtKB-KW"/>
</dbReference>
<evidence type="ECO:0000256" key="2">
    <source>
        <dbReference type="ARBA" id="ARBA00022741"/>
    </source>
</evidence>
<sequence length="773" mass="88404">MIPPTDSNAYRARNKTSEKYRFTKIFKDTTDQQTFFNETTLNSVQDLLSGNNALIFAYGVTNSGKTYSVIGKNDDPGLIPRSINLIFNSIKKHLSETKLKPSMHSLITCYENEAEENRDLLTLCPDQEHVQGNQKIEIDQSFEYGIWISFIEIYNEQIFDLLDPSKPSGAKKRNQLHLKYEQRTGNKYVADMHVVKVKSAKEASALLAFGQQNRQVFSTAMNQESSRSHSVFTVHVLRCPVDQDNFVIEDAQYASLSKLSFVDLAGSERYRNTLSSGQRLKEAGNINKSLMVLGQCMEMLRLNQMRSELNKNPAVIPYRHSKLTEIFKTSFEGDGKATIIVNVNPFDTGFDENNHVMKFSAVAKDITTLRKIKPVVDLKNIKAGSKRLREMSSTQEEEYDEEEEGTIIDEVNEDILFIEDLISRLELIKERQDDVETIEARISQHIIQEMSKKLLNFAIKEKELMQHELDKQNQGVNMEDKALLNSLLAKQTLIIEEMNTLKSEAHKGLLNKIEEGKKLKNDDASNEINSQADERPLEQQSNDADIEYSKIDQEDDGSISEQDIHFETFLRLRKQLRRSIFKKDVLGEDTNVIMKQIEEFEGVTFNLAKETKMGKLLKVIASENFEKDPFQIQNRAFRLFRKYAQLSTPNDDSRGLTPQYPIQATLSESGLDFQELQEENFKLKRQMKTIHESHVRLKQAVEMVMNQPRLQVADNDVTIGPLKESNNNSNSLLIDNLSNNMKLDEEDDDDYDDDDDLNGGGVQGQVIRKKGGD</sequence>
<dbReference type="InterPro" id="IPR036961">
    <property type="entry name" value="Kinesin_motor_dom_sf"/>
</dbReference>
<proteinExistence type="inferred from homology"/>
<evidence type="ECO:0000256" key="4">
    <source>
        <dbReference type="ARBA" id="ARBA00023175"/>
    </source>
</evidence>
<evidence type="ECO:0000256" key="7">
    <source>
        <dbReference type="SAM" id="MobiDB-lite"/>
    </source>
</evidence>
<reference evidence="9" key="1">
    <citation type="journal article" date="2020" name="Microb. Genom.">
        <title>Genetic diversity of clinical and environmental Mucorales isolates obtained from an investigation of mucormycosis cases among solid organ transplant recipients.</title>
        <authorList>
            <person name="Nguyen M.H."/>
            <person name="Kaul D."/>
            <person name="Muto C."/>
            <person name="Cheng S.J."/>
            <person name="Richter R.A."/>
            <person name="Bruno V.M."/>
            <person name="Liu G."/>
            <person name="Beyhan S."/>
            <person name="Sundermann A.J."/>
            <person name="Mounaud S."/>
            <person name="Pasculle A.W."/>
            <person name="Nierman W.C."/>
            <person name="Driscoll E."/>
            <person name="Cumbie R."/>
            <person name="Clancy C.J."/>
            <person name="Dupont C.L."/>
        </authorList>
    </citation>
    <scope>NUCLEOTIDE SEQUENCE</scope>
    <source>
        <strain evidence="9">GL16</strain>
    </source>
</reference>
<dbReference type="GO" id="GO:0008017">
    <property type="term" value="F:microtubule binding"/>
    <property type="evidence" value="ECO:0007669"/>
    <property type="project" value="InterPro"/>
</dbReference>
<dbReference type="PRINTS" id="PR00380">
    <property type="entry name" value="KINESINHEAVY"/>
</dbReference>
<evidence type="ECO:0000256" key="5">
    <source>
        <dbReference type="PROSITE-ProRule" id="PRU00283"/>
    </source>
</evidence>
<comment type="similarity">
    <text evidence="5 6">Belongs to the TRAFAC class myosin-kinesin ATPase superfamily. Kinesin family.</text>
</comment>
<evidence type="ECO:0000259" key="8">
    <source>
        <dbReference type="PROSITE" id="PS50067"/>
    </source>
</evidence>
<dbReference type="InterPro" id="IPR001752">
    <property type="entry name" value="Kinesin_motor_dom"/>
</dbReference>
<accession>A0A9P6YAI3</accession>
<keyword evidence="1 6" id="KW-0493">Microtubule</keyword>
<dbReference type="GO" id="GO:0005524">
    <property type="term" value="F:ATP binding"/>
    <property type="evidence" value="ECO:0007669"/>
    <property type="project" value="UniProtKB-UniRule"/>
</dbReference>
<dbReference type="Pfam" id="PF00225">
    <property type="entry name" value="Kinesin"/>
    <property type="match status" value="1"/>
</dbReference>
<dbReference type="InterPro" id="IPR019821">
    <property type="entry name" value="Kinesin_motor_CS"/>
</dbReference>
<evidence type="ECO:0000256" key="3">
    <source>
        <dbReference type="ARBA" id="ARBA00022840"/>
    </source>
</evidence>
<feature type="domain" description="Kinesin motor" evidence="8">
    <location>
        <begin position="1"/>
        <end position="366"/>
    </location>
</feature>
<evidence type="ECO:0000313" key="10">
    <source>
        <dbReference type="Proteomes" id="UP000717996"/>
    </source>
</evidence>
<dbReference type="InterPro" id="IPR027640">
    <property type="entry name" value="Kinesin-like_fam"/>
</dbReference>
<name>A0A9P6YAI3_RHIOR</name>
<dbReference type="InterPro" id="IPR027417">
    <property type="entry name" value="P-loop_NTPase"/>
</dbReference>
<dbReference type="EMBL" id="JAANIT010000924">
    <property type="protein sequence ID" value="KAG1543451.1"/>
    <property type="molecule type" value="Genomic_DNA"/>
</dbReference>
<dbReference type="GO" id="GO:0007018">
    <property type="term" value="P:microtubule-based movement"/>
    <property type="evidence" value="ECO:0007669"/>
    <property type="project" value="InterPro"/>
</dbReference>